<evidence type="ECO:0000256" key="1">
    <source>
        <dbReference type="ARBA" id="ARBA00001420"/>
    </source>
</evidence>
<dbReference type="InterPro" id="IPR026044">
    <property type="entry name" value="MltA"/>
</dbReference>
<dbReference type="EC" id="4.2.2.n1" evidence="2"/>
<reference evidence="7" key="1">
    <citation type="submission" date="2019-11" db="EMBL/GenBank/DDBJ databases">
        <authorList>
            <person name="Kojima H."/>
        </authorList>
    </citation>
    <scope>NUCLEOTIDE SEQUENCE</scope>
    <source>
        <strain evidence="7">H1576</strain>
    </source>
</reference>
<dbReference type="CDD" id="cd14485">
    <property type="entry name" value="mltA_like_LT_A"/>
    <property type="match status" value="1"/>
</dbReference>
<evidence type="ECO:0000256" key="4">
    <source>
        <dbReference type="ARBA" id="ARBA00023316"/>
    </source>
</evidence>
<dbReference type="Proteomes" id="UP000671852">
    <property type="component" value="Chromosome"/>
</dbReference>
<evidence type="ECO:0000313" key="7">
    <source>
        <dbReference type="EMBL" id="QSZ43077.1"/>
    </source>
</evidence>
<dbReference type="PIRSF" id="PIRSF019422">
    <property type="entry name" value="MltA"/>
    <property type="match status" value="1"/>
</dbReference>
<dbReference type="GO" id="GO:0008933">
    <property type="term" value="F:peptidoglycan lytic transglycosylase activity"/>
    <property type="evidence" value="ECO:0007669"/>
    <property type="project" value="TreeGrafter"/>
</dbReference>
<keyword evidence="3" id="KW-0456">Lyase</keyword>
<dbReference type="SMART" id="SM00925">
    <property type="entry name" value="MltA"/>
    <property type="match status" value="1"/>
</dbReference>
<dbReference type="CDD" id="cd14668">
    <property type="entry name" value="mlta_B"/>
    <property type="match status" value="1"/>
</dbReference>
<dbReference type="Pfam" id="PF03562">
    <property type="entry name" value="MltA"/>
    <property type="match status" value="1"/>
</dbReference>
<organism evidence="7 8">
    <name type="scientific">Sulfurimonas aquatica</name>
    <dbReference type="NCBI Taxonomy" id="2672570"/>
    <lineage>
        <taxon>Bacteria</taxon>
        <taxon>Pseudomonadati</taxon>
        <taxon>Campylobacterota</taxon>
        <taxon>Epsilonproteobacteria</taxon>
        <taxon>Campylobacterales</taxon>
        <taxon>Sulfurimonadaceae</taxon>
        <taxon>Sulfurimonas</taxon>
    </lineage>
</organism>
<dbReference type="GO" id="GO:0009254">
    <property type="term" value="P:peptidoglycan turnover"/>
    <property type="evidence" value="ECO:0007669"/>
    <property type="project" value="InterPro"/>
</dbReference>
<dbReference type="InterPro" id="IPR005300">
    <property type="entry name" value="MltA_B"/>
</dbReference>
<evidence type="ECO:0000256" key="5">
    <source>
        <dbReference type="ARBA" id="ARBA00030918"/>
    </source>
</evidence>
<feature type="domain" description="Lytic transglycosylase MltA" evidence="6">
    <location>
        <begin position="105"/>
        <end position="260"/>
    </location>
</feature>
<evidence type="ECO:0000259" key="6">
    <source>
        <dbReference type="SMART" id="SM00925"/>
    </source>
</evidence>
<dbReference type="GO" id="GO:0004553">
    <property type="term" value="F:hydrolase activity, hydrolyzing O-glycosyl compounds"/>
    <property type="evidence" value="ECO:0007669"/>
    <property type="project" value="InterPro"/>
</dbReference>
<dbReference type="Gene3D" id="2.40.240.50">
    <property type="entry name" value="Barwin-like endoglucanases"/>
    <property type="match status" value="1"/>
</dbReference>
<dbReference type="Pfam" id="PF06725">
    <property type="entry name" value="3D"/>
    <property type="match status" value="1"/>
</dbReference>
<dbReference type="PANTHER" id="PTHR30124">
    <property type="entry name" value="MEMBRANE-BOUND LYTIC MUREIN TRANSGLYCOSYLASE A"/>
    <property type="match status" value="1"/>
</dbReference>
<dbReference type="InterPro" id="IPR010611">
    <property type="entry name" value="3D_dom"/>
</dbReference>
<proteinExistence type="predicted"/>
<gene>
    <name evidence="7" type="ORF">GJV85_05355</name>
</gene>
<dbReference type="GO" id="GO:0019867">
    <property type="term" value="C:outer membrane"/>
    <property type="evidence" value="ECO:0007669"/>
    <property type="project" value="InterPro"/>
</dbReference>
<dbReference type="SUPFAM" id="SSF50685">
    <property type="entry name" value="Barwin-like endoglucanases"/>
    <property type="match status" value="1"/>
</dbReference>
<protein>
    <recommendedName>
        <fullName evidence="2">peptidoglycan lytic exotransglycosylase</fullName>
        <ecNumber evidence="2">4.2.2.n1</ecNumber>
    </recommendedName>
    <alternativeName>
        <fullName evidence="5">Murein hydrolase A</fullName>
    </alternativeName>
</protein>
<evidence type="ECO:0000256" key="2">
    <source>
        <dbReference type="ARBA" id="ARBA00012587"/>
    </source>
</evidence>
<evidence type="ECO:0000256" key="3">
    <source>
        <dbReference type="ARBA" id="ARBA00023239"/>
    </source>
</evidence>
<dbReference type="KEGG" id="saqt:GJV85_05355"/>
<name>A0A975B2K2_9BACT</name>
<dbReference type="GO" id="GO:0071555">
    <property type="term" value="P:cell wall organization"/>
    <property type="evidence" value="ECO:0007669"/>
    <property type="project" value="UniProtKB-KW"/>
</dbReference>
<reference evidence="7" key="2">
    <citation type="submission" date="2021-04" db="EMBL/GenBank/DDBJ databases">
        <title>Isolation and characterization of a novel species of the genus Sulfurimonas.</title>
        <authorList>
            <person name="Fukui M."/>
        </authorList>
    </citation>
    <scope>NUCLEOTIDE SEQUENCE</scope>
    <source>
        <strain evidence="7">H1576</strain>
    </source>
</reference>
<dbReference type="EMBL" id="CP046072">
    <property type="protein sequence ID" value="QSZ43077.1"/>
    <property type="molecule type" value="Genomic_DNA"/>
</dbReference>
<keyword evidence="4" id="KW-0961">Cell wall biogenesis/degradation</keyword>
<keyword evidence="8" id="KW-1185">Reference proteome</keyword>
<accession>A0A975B2K2</accession>
<evidence type="ECO:0000313" key="8">
    <source>
        <dbReference type="Proteomes" id="UP000671852"/>
    </source>
</evidence>
<comment type="catalytic activity">
    <reaction evidence="1">
        <text>Exolytic cleavage of the (1-&gt;4)-beta-glycosidic linkage between N-acetylmuramic acid (MurNAc) and N-acetylglucosamine (GlcNAc) residues in peptidoglycan, from either the reducing or the non-reducing ends of the peptidoglycan chains, with concomitant formation of a 1,6-anhydrobond in the MurNAc residue.</text>
        <dbReference type="EC" id="4.2.2.n1"/>
    </reaction>
</comment>
<sequence>MVSTSEINATLKPKILSKKLPKTYLIESSYDELPNFHNENYEEALKQFKNNCRTKKSKKLYGELCLLAENVNDSKEFITNSFKPYFITTKNAKEEGLLTGYYEPELRASLKKSKKYKYPIYTTPNDLITVDLSSIYPKLKNYRLRGKVEGNKLIPYDTRAQSKTKGIDAEVLCYCDSKIDRFFLEIQGSGRVKLEDNRTMYIGYDNQNGHRYRAIGRYLVQKNELRLKDVSLQSIKEWLVENPSRLDEVLNYNKSMVYFKQRDQAATGSLGLELTPERSVAVDRRYIPLGSMLYLNADLKEKKISKLVFAQDTGGAIKGSIRADLFLGAGEKALEVAGRLKAPLKLWILLPKDEKKSI</sequence>
<dbReference type="Gene3D" id="2.40.40.10">
    <property type="entry name" value="RlpA-like domain"/>
    <property type="match status" value="1"/>
</dbReference>
<dbReference type="PANTHER" id="PTHR30124:SF0">
    <property type="entry name" value="MEMBRANE-BOUND LYTIC MUREIN TRANSGLYCOSYLASE A"/>
    <property type="match status" value="1"/>
</dbReference>
<dbReference type="InterPro" id="IPR036908">
    <property type="entry name" value="RlpA-like_sf"/>
</dbReference>
<dbReference type="GO" id="GO:0009253">
    <property type="term" value="P:peptidoglycan catabolic process"/>
    <property type="evidence" value="ECO:0007669"/>
    <property type="project" value="TreeGrafter"/>
</dbReference>
<dbReference type="AlphaFoldDB" id="A0A975B2K2"/>